<sequence length="125" mass="13764">MASGIWRQRTLQTSRLQSLCMSLSASPSFTPSTGKIQISFKRHFTGNHFLDSSITGTPSQTSIFSSHSLHLAPLLTPLNDTPLTHLSIPFLILHPSRPPSTARSPQLASSELRCRQMVISITTHK</sequence>
<proteinExistence type="predicted"/>
<gene>
    <name evidence="1" type="ORF">M440DRAFT_242783</name>
</gene>
<dbReference type="AlphaFoldDB" id="A0A2T4CDJ9"/>
<reference evidence="1 2" key="1">
    <citation type="submission" date="2016-07" db="EMBL/GenBank/DDBJ databases">
        <title>Multiple horizontal gene transfer events from other fungi enriched the ability of initially mycotrophic Trichoderma (Ascomycota) to feed on dead plant biomass.</title>
        <authorList>
            <consortium name="DOE Joint Genome Institute"/>
            <person name="Aerts A."/>
            <person name="Atanasova L."/>
            <person name="Chenthamara K."/>
            <person name="Zhang J."/>
            <person name="Grujic M."/>
            <person name="Henrissat B."/>
            <person name="Kuo A."/>
            <person name="Salamov A."/>
            <person name="Lipzen A."/>
            <person name="Labutti K."/>
            <person name="Barry K."/>
            <person name="Miao Y."/>
            <person name="Rahimi M.J."/>
            <person name="Shen Q."/>
            <person name="Grigoriev I.V."/>
            <person name="Kubicek C.P."/>
            <person name="Druzhinina I.S."/>
        </authorList>
    </citation>
    <scope>NUCLEOTIDE SEQUENCE [LARGE SCALE GENOMIC DNA]</scope>
    <source>
        <strain evidence="1 2">ATCC 18648</strain>
    </source>
</reference>
<accession>A0A2T4CDJ9</accession>
<evidence type="ECO:0000313" key="1">
    <source>
        <dbReference type="EMBL" id="PTB79614.1"/>
    </source>
</evidence>
<keyword evidence="2" id="KW-1185">Reference proteome</keyword>
<protein>
    <submittedName>
        <fullName evidence="1">Uncharacterized protein</fullName>
    </submittedName>
</protein>
<name>A0A2T4CDJ9_TRILO</name>
<dbReference type="Proteomes" id="UP000240760">
    <property type="component" value="Unassembled WGS sequence"/>
</dbReference>
<organism evidence="1 2">
    <name type="scientific">Trichoderma longibrachiatum ATCC 18648</name>
    <dbReference type="NCBI Taxonomy" id="983965"/>
    <lineage>
        <taxon>Eukaryota</taxon>
        <taxon>Fungi</taxon>
        <taxon>Dikarya</taxon>
        <taxon>Ascomycota</taxon>
        <taxon>Pezizomycotina</taxon>
        <taxon>Sordariomycetes</taxon>
        <taxon>Hypocreomycetidae</taxon>
        <taxon>Hypocreales</taxon>
        <taxon>Hypocreaceae</taxon>
        <taxon>Trichoderma</taxon>
    </lineage>
</organism>
<dbReference type="EMBL" id="KZ679128">
    <property type="protein sequence ID" value="PTB79614.1"/>
    <property type="molecule type" value="Genomic_DNA"/>
</dbReference>
<evidence type="ECO:0000313" key="2">
    <source>
        <dbReference type="Proteomes" id="UP000240760"/>
    </source>
</evidence>